<protein>
    <submittedName>
        <fullName evidence="3">DUF1080 domain-containing protein</fullName>
    </submittedName>
</protein>
<dbReference type="EMBL" id="JAGKQQ010000001">
    <property type="protein sequence ID" value="MBP3958690.1"/>
    <property type="molecule type" value="Genomic_DNA"/>
</dbReference>
<keyword evidence="1" id="KW-0732">Signal</keyword>
<organism evidence="3 4">
    <name type="scientific">Gemmata palustris</name>
    <dbReference type="NCBI Taxonomy" id="2822762"/>
    <lineage>
        <taxon>Bacteria</taxon>
        <taxon>Pseudomonadati</taxon>
        <taxon>Planctomycetota</taxon>
        <taxon>Planctomycetia</taxon>
        <taxon>Gemmatales</taxon>
        <taxon>Gemmataceae</taxon>
        <taxon>Gemmata</taxon>
    </lineage>
</organism>
<evidence type="ECO:0000259" key="2">
    <source>
        <dbReference type="Pfam" id="PF06439"/>
    </source>
</evidence>
<proteinExistence type="predicted"/>
<evidence type="ECO:0000313" key="4">
    <source>
        <dbReference type="Proteomes" id="UP000676565"/>
    </source>
</evidence>
<evidence type="ECO:0000313" key="3">
    <source>
        <dbReference type="EMBL" id="MBP3958690.1"/>
    </source>
</evidence>
<comment type="caution">
    <text evidence="3">The sequence shown here is derived from an EMBL/GenBank/DDBJ whole genome shotgun (WGS) entry which is preliminary data.</text>
</comment>
<name>A0ABS5BY75_9BACT</name>
<feature type="signal peptide" evidence="1">
    <location>
        <begin position="1"/>
        <end position="24"/>
    </location>
</feature>
<keyword evidence="4" id="KW-1185">Reference proteome</keyword>
<reference evidence="3 4" key="1">
    <citation type="submission" date="2021-04" db="EMBL/GenBank/DDBJ databases">
        <authorList>
            <person name="Ivanova A."/>
        </authorList>
    </citation>
    <scope>NUCLEOTIDE SEQUENCE [LARGE SCALE GENOMIC DNA]</scope>
    <source>
        <strain evidence="3 4">G18</strain>
    </source>
</reference>
<gene>
    <name evidence="3" type="ORF">J8F10_25880</name>
</gene>
<dbReference type="Gene3D" id="2.60.120.560">
    <property type="entry name" value="Exo-inulinase, domain 1"/>
    <property type="match status" value="1"/>
</dbReference>
<dbReference type="Proteomes" id="UP000676565">
    <property type="component" value="Unassembled WGS sequence"/>
</dbReference>
<sequence length="256" mass="28215">MRSAALALTSLLLVPLVALIPARAEPPKPEKFDETGFVSIFDGKSLDGWKVSAKTGHSGTTKNKSGGKWVIEKGAIVGSQDVPGNGGIVITEKEYGDFEVALEMNNDFGPDSGLFLRSTDTGKCYQAMIDYHSGGNLMGVYGEGIGGKPHVQNFSFKKEVTDIEVKEYKPFPSPVGAEDWAKFWKHGEWNEVRARVEGNPPKITTWIKGVKFMEFQDTEKRLADKGGIALQVHGGGDYTKQFVRYRNIRVKEITKK</sequence>
<dbReference type="RefSeq" id="WP_210658905.1">
    <property type="nucleotide sequence ID" value="NZ_JAGKQQ010000001.1"/>
</dbReference>
<evidence type="ECO:0000256" key="1">
    <source>
        <dbReference type="SAM" id="SignalP"/>
    </source>
</evidence>
<dbReference type="InterPro" id="IPR010496">
    <property type="entry name" value="AL/BT2_dom"/>
</dbReference>
<feature type="chain" id="PRO_5046818343" evidence="1">
    <location>
        <begin position="25"/>
        <end position="256"/>
    </location>
</feature>
<accession>A0ABS5BY75</accession>
<feature type="domain" description="3-keto-alpha-glucoside-1,2-lyase/3-keto-2-hydroxy-glucal hydratase" evidence="2">
    <location>
        <begin position="36"/>
        <end position="251"/>
    </location>
</feature>
<dbReference type="Pfam" id="PF06439">
    <property type="entry name" value="3keto-disac_hyd"/>
    <property type="match status" value="1"/>
</dbReference>